<dbReference type="SMART" id="SM00710">
    <property type="entry name" value="PbH1"/>
    <property type="match status" value="3"/>
</dbReference>
<dbReference type="Proteomes" id="UP001595886">
    <property type="component" value="Unassembled WGS sequence"/>
</dbReference>
<gene>
    <name evidence="3" type="ORF">ACFO6Q_11395</name>
</gene>
<keyword evidence="1" id="KW-0732">Signal</keyword>
<dbReference type="RefSeq" id="WP_380021085.1">
    <property type="nucleotide sequence ID" value="NZ_JBHSHD010000008.1"/>
</dbReference>
<sequence>MTMRTGRAAMAAACGLFSLTSAAETLQVGPGQAYATPCAAIAAAADGDTILIDAAGHYDGDVCAWSTNGLTLRGINGRPRIDAAGNSAQGKAIWVVAGDDTTIDNVELSGCRVPDANGAGIRQEGVNLTVRNADFHDNENGILAGDRAGSTITIEHSVFANNGAGDGQSHNLYIGHVDRLVFRYNWSHHAVVGHLLKSRAAENIIEYNRLTGETGGSESYEINLPNGGLSYVIGNLIQQPATTQNGALLDYLSEGFGQNTDDRLFVVNNTFVNERGSGTFLQIGAAATTPVIARNNIFHGGGTPSSQASTVLDHNLVGSDAWFVDAANYDYRLRPGTAAIDAGVDPGSGAGRSLLPTRVYVHPAAGADRPVVGAIDIGAYEWVGDVVFDDGFDGWAKRTRRCFAAGRRGRGIPITSAVMPHRAPCPAREERPTTARRSLPLRHFPAQLDRVSADPFLRHARESGHPWKRAQRGCPLSRA</sequence>
<dbReference type="InterPro" id="IPR006626">
    <property type="entry name" value="PbH1"/>
</dbReference>
<organism evidence="3 4">
    <name type="scientific">Dokdonella ginsengisoli</name>
    <dbReference type="NCBI Taxonomy" id="363846"/>
    <lineage>
        <taxon>Bacteria</taxon>
        <taxon>Pseudomonadati</taxon>
        <taxon>Pseudomonadota</taxon>
        <taxon>Gammaproteobacteria</taxon>
        <taxon>Lysobacterales</taxon>
        <taxon>Rhodanobacteraceae</taxon>
        <taxon>Dokdonella</taxon>
    </lineage>
</organism>
<evidence type="ECO:0000313" key="3">
    <source>
        <dbReference type="EMBL" id="MFC4820934.1"/>
    </source>
</evidence>
<dbReference type="EMBL" id="JBHSHD010000008">
    <property type="protein sequence ID" value="MFC4820934.1"/>
    <property type="molecule type" value="Genomic_DNA"/>
</dbReference>
<dbReference type="InterPro" id="IPR012334">
    <property type="entry name" value="Pectin_lyas_fold"/>
</dbReference>
<feature type="chain" id="PRO_5047028658" evidence="1">
    <location>
        <begin position="24"/>
        <end position="479"/>
    </location>
</feature>
<dbReference type="Gene3D" id="2.160.20.10">
    <property type="entry name" value="Single-stranded right-handed beta-helix, Pectin lyase-like"/>
    <property type="match status" value="1"/>
</dbReference>
<evidence type="ECO:0000259" key="2">
    <source>
        <dbReference type="Pfam" id="PF13229"/>
    </source>
</evidence>
<dbReference type="InterPro" id="IPR011050">
    <property type="entry name" value="Pectin_lyase_fold/virulence"/>
</dbReference>
<protein>
    <submittedName>
        <fullName evidence="3">Right-handed parallel beta-helix repeat-containing protein</fullName>
    </submittedName>
</protein>
<comment type="caution">
    <text evidence="3">The sequence shown here is derived from an EMBL/GenBank/DDBJ whole genome shotgun (WGS) entry which is preliminary data.</text>
</comment>
<dbReference type="InterPro" id="IPR039448">
    <property type="entry name" value="Beta_helix"/>
</dbReference>
<dbReference type="Pfam" id="PF13229">
    <property type="entry name" value="Beta_helix"/>
    <property type="match status" value="1"/>
</dbReference>
<feature type="domain" description="Right handed beta helix" evidence="2">
    <location>
        <begin position="88"/>
        <end position="208"/>
    </location>
</feature>
<dbReference type="SUPFAM" id="SSF51126">
    <property type="entry name" value="Pectin lyase-like"/>
    <property type="match status" value="1"/>
</dbReference>
<evidence type="ECO:0000313" key="4">
    <source>
        <dbReference type="Proteomes" id="UP001595886"/>
    </source>
</evidence>
<feature type="signal peptide" evidence="1">
    <location>
        <begin position="1"/>
        <end position="23"/>
    </location>
</feature>
<name>A0ABV9QWB3_9GAMM</name>
<accession>A0ABV9QWB3</accession>
<reference evidence="4" key="1">
    <citation type="journal article" date="2019" name="Int. J. Syst. Evol. Microbiol.">
        <title>The Global Catalogue of Microorganisms (GCM) 10K type strain sequencing project: providing services to taxonomists for standard genome sequencing and annotation.</title>
        <authorList>
            <consortium name="The Broad Institute Genomics Platform"/>
            <consortium name="The Broad Institute Genome Sequencing Center for Infectious Disease"/>
            <person name="Wu L."/>
            <person name="Ma J."/>
        </authorList>
    </citation>
    <scope>NUCLEOTIDE SEQUENCE [LARGE SCALE GENOMIC DNA]</scope>
    <source>
        <strain evidence="4">CCUG 30340</strain>
    </source>
</reference>
<keyword evidence="4" id="KW-1185">Reference proteome</keyword>
<evidence type="ECO:0000256" key="1">
    <source>
        <dbReference type="SAM" id="SignalP"/>
    </source>
</evidence>
<proteinExistence type="predicted"/>